<comment type="caution">
    <text evidence="5">The sequence shown here is derived from an EMBL/GenBank/DDBJ whole genome shotgun (WGS) entry which is preliminary data.</text>
</comment>
<dbReference type="Gene3D" id="3.40.720.10">
    <property type="entry name" value="Alkaline Phosphatase, subunit A"/>
    <property type="match status" value="1"/>
</dbReference>
<comment type="similarity">
    <text evidence="1">Belongs to the sulfatase family.</text>
</comment>
<proteinExistence type="inferred from homology"/>
<dbReference type="InterPro" id="IPR024607">
    <property type="entry name" value="Sulfatase_CS"/>
</dbReference>
<keyword evidence="2" id="KW-0479">Metal-binding</keyword>
<evidence type="ECO:0000256" key="3">
    <source>
        <dbReference type="ARBA" id="ARBA00022801"/>
    </source>
</evidence>
<dbReference type="SUPFAM" id="SSF53649">
    <property type="entry name" value="Alkaline phosphatase-like"/>
    <property type="match status" value="1"/>
</dbReference>
<sequence>MSTPNNILFFLTDQHRVDTLGCYGNTTVRTPNLDALAASGTTFDRFYTPTAICTPARASLLTGQAPFRHRLLANYERNVGYLEDLDDGHYAFTDDLQQAGYQLGLIGKWHVGTHRTAADFGFDGPDLPGWHNPVDHPDYLRYLEENDLPGYRISDEVRGTFPNGQPGNLLAARLHQPVEATFEYYLAERSIELLRRYAAERESSGSPFFLATHFFGPHLPYVLPSEYLEMYDPARIELPASVAETFENKPSVQRNYSAHWTYDTLSEETSRWLIAAYWGYVTLVDEQIGRVLRAAEDLGLMDSTAVFFSADHGEFTGAHRLHDKGPAMYEDIYRTPGLLRIPGGPSGQRSGELTHLIDFTATILDLAGLEPAHAVDGSSLAPIARGEDPQWRADLVAEFHGHHFPYPQRMLVTERYKLVVNPESVNELYDLHTDPNELTNRYDDASLRDVRDALLARLYRQLRDRGDNFFHWMTSMYPVGAKDYDTSLSSFEKDVP</sequence>
<evidence type="ECO:0000313" key="5">
    <source>
        <dbReference type="EMBL" id="MFD1719608.1"/>
    </source>
</evidence>
<dbReference type="PROSITE" id="PS00523">
    <property type="entry name" value="SULFATASE_1"/>
    <property type="match status" value="1"/>
</dbReference>
<keyword evidence="3" id="KW-0378">Hydrolase</keyword>
<dbReference type="CDD" id="cd16033">
    <property type="entry name" value="sulfatase_like"/>
    <property type="match status" value="1"/>
</dbReference>
<dbReference type="InterPro" id="IPR000917">
    <property type="entry name" value="Sulfatase_N"/>
</dbReference>
<name>A0ABW4L9U2_9MICO</name>
<feature type="domain" description="Sulfatase N-terminal" evidence="4">
    <location>
        <begin position="6"/>
        <end position="368"/>
    </location>
</feature>
<dbReference type="EMBL" id="JBHUEE010000011">
    <property type="protein sequence ID" value="MFD1719608.1"/>
    <property type="molecule type" value="Genomic_DNA"/>
</dbReference>
<evidence type="ECO:0000259" key="4">
    <source>
        <dbReference type="Pfam" id="PF00884"/>
    </source>
</evidence>
<dbReference type="PANTHER" id="PTHR45953:SF1">
    <property type="entry name" value="IDURONATE 2-SULFATASE"/>
    <property type="match status" value="1"/>
</dbReference>
<dbReference type="Proteomes" id="UP001597277">
    <property type="component" value="Unassembled WGS sequence"/>
</dbReference>
<dbReference type="InterPro" id="IPR017850">
    <property type="entry name" value="Alkaline_phosphatase_core_sf"/>
</dbReference>
<reference evidence="6" key="1">
    <citation type="journal article" date="2019" name="Int. J. Syst. Evol. Microbiol.">
        <title>The Global Catalogue of Microorganisms (GCM) 10K type strain sequencing project: providing services to taxonomists for standard genome sequencing and annotation.</title>
        <authorList>
            <consortium name="The Broad Institute Genomics Platform"/>
            <consortium name="The Broad Institute Genome Sequencing Center for Infectious Disease"/>
            <person name="Wu L."/>
            <person name="Ma J."/>
        </authorList>
    </citation>
    <scope>NUCLEOTIDE SEQUENCE [LARGE SCALE GENOMIC DNA]</scope>
    <source>
        <strain evidence="6">JCM 17130</strain>
    </source>
</reference>
<evidence type="ECO:0000256" key="1">
    <source>
        <dbReference type="ARBA" id="ARBA00008779"/>
    </source>
</evidence>
<protein>
    <submittedName>
        <fullName evidence="5">Sulfatase-like hydrolase/transferase</fullName>
    </submittedName>
</protein>
<organism evidence="5 6">
    <name type="scientific">Georgenia deserti</name>
    <dbReference type="NCBI Taxonomy" id="2093781"/>
    <lineage>
        <taxon>Bacteria</taxon>
        <taxon>Bacillati</taxon>
        <taxon>Actinomycetota</taxon>
        <taxon>Actinomycetes</taxon>
        <taxon>Micrococcales</taxon>
        <taxon>Bogoriellaceae</taxon>
        <taxon>Georgenia</taxon>
    </lineage>
</organism>
<evidence type="ECO:0000313" key="6">
    <source>
        <dbReference type="Proteomes" id="UP001597277"/>
    </source>
</evidence>
<dbReference type="Pfam" id="PF00884">
    <property type="entry name" value="Sulfatase"/>
    <property type="match status" value="1"/>
</dbReference>
<evidence type="ECO:0000256" key="2">
    <source>
        <dbReference type="ARBA" id="ARBA00022723"/>
    </source>
</evidence>
<gene>
    <name evidence="5" type="ORF">ACFSE6_17320</name>
</gene>
<keyword evidence="6" id="KW-1185">Reference proteome</keyword>
<dbReference type="RefSeq" id="WP_388010249.1">
    <property type="nucleotide sequence ID" value="NZ_JBHUEE010000011.1"/>
</dbReference>
<dbReference type="PANTHER" id="PTHR45953">
    <property type="entry name" value="IDURONATE 2-SULFATASE"/>
    <property type="match status" value="1"/>
</dbReference>
<accession>A0ABW4L9U2</accession>